<dbReference type="RefSeq" id="WP_067233887.1">
    <property type="nucleotide sequence ID" value="NZ_KQ948553.1"/>
</dbReference>
<sequence>MRQALVEVSDERIMRALLAADDVSNRAVARQLGIRDESRVARVRRQIGLPPYVRGRRPLYRSVREAFERQSEPVEGGHRRWTGTREANGTPVVRYLRRIDTAYRVAFRLHYRREPVGYLSRSCNIPGCVEGAHQVDRAMREAQS</sequence>
<keyword evidence="2" id="KW-1185">Reference proteome</keyword>
<gene>
    <name evidence="1" type="ORF">AQJ30_15845</name>
</gene>
<accession>A0A117QNA7</accession>
<dbReference type="GeneID" id="91426071"/>
<dbReference type="AlphaFoldDB" id="A0A117QNA7"/>
<protein>
    <submittedName>
        <fullName evidence="1">Uncharacterized protein</fullName>
    </submittedName>
</protein>
<evidence type="ECO:0000313" key="1">
    <source>
        <dbReference type="EMBL" id="KUN37753.1"/>
    </source>
</evidence>
<dbReference type="EMBL" id="LMWS01000018">
    <property type="protein sequence ID" value="KUN37753.1"/>
    <property type="molecule type" value="Genomic_DNA"/>
</dbReference>
<reference evidence="1 2" key="1">
    <citation type="submission" date="2015-10" db="EMBL/GenBank/DDBJ databases">
        <title>Draft genome sequence of Streptomyces longwoodensis DSM 41677, type strain for the species Streptomyces longwoodensis.</title>
        <authorList>
            <person name="Ruckert C."/>
            <person name="Winkler A."/>
            <person name="Kalinowski J."/>
            <person name="Kampfer P."/>
            <person name="Glaeser S."/>
        </authorList>
    </citation>
    <scope>NUCLEOTIDE SEQUENCE [LARGE SCALE GENOMIC DNA]</scope>
    <source>
        <strain evidence="1 2">DSM 41677</strain>
    </source>
</reference>
<dbReference type="STRING" id="68231.AQJ30_15845"/>
<proteinExistence type="predicted"/>
<evidence type="ECO:0000313" key="2">
    <source>
        <dbReference type="Proteomes" id="UP000053271"/>
    </source>
</evidence>
<comment type="caution">
    <text evidence="1">The sequence shown here is derived from an EMBL/GenBank/DDBJ whole genome shotgun (WGS) entry which is preliminary data.</text>
</comment>
<organism evidence="1 2">
    <name type="scientific">Streptomyces longwoodensis</name>
    <dbReference type="NCBI Taxonomy" id="68231"/>
    <lineage>
        <taxon>Bacteria</taxon>
        <taxon>Bacillati</taxon>
        <taxon>Actinomycetota</taxon>
        <taxon>Actinomycetes</taxon>
        <taxon>Kitasatosporales</taxon>
        <taxon>Streptomycetaceae</taxon>
        <taxon>Streptomyces</taxon>
    </lineage>
</organism>
<dbReference type="Proteomes" id="UP000053271">
    <property type="component" value="Unassembled WGS sequence"/>
</dbReference>
<name>A0A117QNA7_9ACTN</name>